<protein>
    <submittedName>
        <fullName evidence="3">Uncharacterized protein</fullName>
    </submittedName>
</protein>
<dbReference type="EMBL" id="CH445344">
    <property type="protein sequence ID" value="EAT80808.1"/>
    <property type="molecule type" value="Genomic_DNA"/>
</dbReference>
<evidence type="ECO:0000256" key="1">
    <source>
        <dbReference type="SAM" id="MobiDB-lite"/>
    </source>
</evidence>
<feature type="chain" id="PRO_5004177813" evidence="2">
    <location>
        <begin position="22"/>
        <end position="65"/>
    </location>
</feature>
<name>Q0U900_PHANO</name>
<reference evidence="4" key="1">
    <citation type="journal article" date="2007" name="Plant Cell">
        <title>Dothideomycete-plant interactions illuminated by genome sequencing and EST analysis of the wheat pathogen Stagonospora nodorum.</title>
        <authorList>
            <person name="Hane J.K."/>
            <person name="Lowe R.G."/>
            <person name="Solomon P.S."/>
            <person name="Tan K.C."/>
            <person name="Schoch C.L."/>
            <person name="Spatafora J.W."/>
            <person name="Crous P.W."/>
            <person name="Kodira C."/>
            <person name="Birren B.W."/>
            <person name="Galagan J.E."/>
            <person name="Torriani S.F."/>
            <person name="McDonald B.A."/>
            <person name="Oliver R.P."/>
        </authorList>
    </citation>
    <scope>NUCLEOTIDE SEQUENCE [LARGE SCALE GENOMIC DNA]</scope>
    <source>
        <strain evidence="4">SN15 / ATCC MYA-4574 / FGSC 10173</strain>
    </source>
</reference>
<evidence type="ECO:0000256" key="2">
    <source>
        <dbReference type="SAM" id="SignalP"/>
    </source>
</evidence>
<organism evidence="3 4">
    <name type="scientific">Phaeosphaeria nodorum (strain SN15 / ATCC MYA-4574 / FGSC 10173)</name>
    <name type="common">Glume blotch fungus</name>
    <name type="synonym">Parastagonospora nodorum</name>
    <dbReference type="NCBI Taxonomy" id="321614"/>
    <lineage>
        <taxon>Eukaryota</taxon>
        <taxon>Fungi</taxon>
        <taxon>Dikarya</taxon>
        <taxon>Ascomycota</taxon>
        <taxon>Pezizomycotina</taxon>
        <taxon>Dothideomycetes</taxon>
        <taxon>Pleosporomycetidae</taxon>
        <taxon>Pleosporales</taxon>
        <taxon>Pleosporineae</taxon>
        <taxon>Phaeosphaeriaceae</taxon>
        <taxon>Parastagonospora</taxon>
    </lineage>
</organism>
<dbReference type="InParanoid" id="Q0U900"/>
<dbReference type="Proteomes" id="UP000001055">
    <property type="component" value="Unassembled WGS sequence"/>
</dbReference>
<feature type="region of interest" description="Disordered" evidence="1">
    <location>
        <begin position="40"/>
        <end position="65"/>
    </location>
</feature>
<gene>
    <name evidence="3" type="ORF">SNOG_11764</name>
</gene>
<dbReference type="KEGG" id="pno:SNOG_11764"/>
<feature type="signal peptide" evidence="2">
    <location>
        <begin position="1"/>
        <end position="21"/>
    </location>
</feature>
<evidence type="ECO:0000313" key="4">
    <source>
        <dbReference type="Proteomes" id="UP000001055"/>
    </source>
</evidence>
<keyword evidence="2" id="KW-0732">Signal</keyword>
<dbReference type="GeneID" id="5978910"/>
<dbReference type="AlphaFoldDB" id="Q0U900"/>
<proteinExistence type="predicted"/>
<accession>Q0U900</accession>
<sequence>MTTWQTPVVLICASLSHATLGTTVSLKDFAVLGHALSRSLNHGGGANGIEKDASLASRVDHGGAV</sequence>
<evidence type="ECO:0000313" key="3">
    <source>
        <dbReference type="EMBL" id="EAT80808.1"/>
    </source>
</evidence>
<feature type="compositionally biased region" description="Basic and acidic residues" evidence="1">
    <location>
        <begin position="49"/>
        <end position="65"/>
    </location>
</feature>
<dbReference type="RefSeq" id="XP_001802002.1">
    <property type="nucleotide sequence ID" value="XM_001801950.1"/>
</dbReference>